<organism evidence="1 2">
    <name type="scientific">Desulfonema magnum</name>
    <dbReference type="NCBI Taxonomy" id="45655"/>
    <lineage>
        <taxon>Bacteria</taxon>
        <taxon>Pseudomonadati</taxon>
        <taxon>Thermodesulfobacteriota</taxon>
        <taxon>Desulfobacteria</taxon>
        <taxon>Desulfobacterales</taxon>
        <taxon>Desulfococcaceae</taxon>
        <taxon>Desulfonema</taxon>
    </lineage>
</organism>
<evidence type="ECO:0000313" key="2">
    <source>
        <dbReference type="Proteomes" id="UP000663722"/>
    </source>
</evidence>
<keyword evidence="2" id="KW-1185">Reference proteome</keyword>
<evidence type="ECO:0000313" key="1">
    <source>
        <dbReference type="EMBL" id="QTA87890.1"/>
    </source>
</evidence>
<protein>
    <submittedName>
        <fullName evidence="1">Uncharacterized protein</fullName>
    </submittedName>
</protein>
<name>A0A975BLX9_9BACT</name>
<proteinExistence type="predicted"/>
<dbReference type="Proteomes" id="UP000663722">
    <property type="component" value="Chromosome"/>
</dbReference>
<accession>A0A975BLX9</accession>
<sequence>MVKGFRKIVRILRREQGEIALFMLKSADTDIADYWNVIVSTPDYDSLTTKKALKHLVSILRSNLSKDVFRRILRVTVLKTDDPFTREINRAFNVKNSEEYIHLSVVSGIYIENAIIFESVSVPSAGKIRHKKKHSQNKMADVR</sequence>
<dbReference type="AlphaFoldDB" id="A0A975BLX9"/>
<reference evidence="1" key="1">
    <citation type="journal article" date="2021" name="Microb. Physiol.">
        <title>Proteogenomic Insights into the Physiology of Marine, Sulfate-Reducing, Filamentous Desulfonema limicola and Desulfonema magnum.</title>
        <authorList>
            <person name="Schnaars V."/>
            <person name="Wohlbrand L."/>
            <person name="Scheve S."/>
            <person name="Hinrichs C."/>
            <person name="Reinhardt R."/>
            <person name="Rabus R."/>
        </authorList>
    </citation>
    <scope>NUCLEOTIDE SEQUENCE</scope>
    <source>
        <strain evidence="1">4be13</strain>
    </source>
</reference>
<dbReference type="KEGG" id="dmm:dnm_039300"/>
<dbReference type="EMBL" id="CP061800">
    <property type="protein sequence ID" value="QTA87890.1"/>
    <property type="molecule type" value="Genomic_DNA"/>
</dbReference>
<gene>
    <name evidence="1" type="ORF">dnm_039300</name>
</gene>